<name>A0A7W9WYF5_9BURK</name>
<protein>
    <submittedName>
        <fullName evidence="1">Uncharacterized protein</fullName>
    </submittedName>
</protein>
<proteinExistence type="predicted"/>
<gene>
    <name evidence="1" type="ORF">HD842_001260</name>
</gene>
<keyword evidence="2" id="KW-1185">Reference proteome</keyword>
<dbReference type="EMBL" id="JACHBX010000001">
    <property type="protein sequence ID" value="MBB6133149.1"/>
    <property type="molecule type" value="Genomic_DNA"/>
</dbReference>
<dbReference type="AlphaFoldDB" id="A0A7W9WYF5"/>
<evidence type="ECO:0000313" key="1">
    <source>
        <dbReference type="EMBL" id="MBB6133149.1"/>
    </source>
</evidence>
<comment type="caution">
    <text evidence="1">The sequence shown here is derived from an EMBL/GenBank/DDBJ whole genome shotgun (WGS) entry which is preliminary data.</text>
</comment>
<reference evidence="1 2" key="1">
    <citation type="submission" date="2020-08" db="EMBL/GenBank/DDBJ databases">
        <title>The Agave Microbiome: Exploring the role of microbial communities in plant adaptations to desert environments.</title>
        <authorList>
            <person name="Partida-Martinez L.P."/>
        </authorList>
    </citation>
    <scope>NUCLEOTIDE SEQUENCE [LARGE SCALE GENOMIC DNA]</scope>
    <source>
        <strain evidence="1 2">AT3.2</strain>
    </source>
</reference>
<dbReference type="Proteomes" id="UP000540787">
    <property type="component" value="Unassembled WGS sequence"/>
</dbReference>
<accession>A0A7W9WYF5</accession>
<evidence type="ECO:0000313" key="2">
    <source>
        <dbReference type="Proteomes" id="UP000540787"/>
    </source>
</evidence>
<organism evidence="1 2">
    <name type="scientific">Massilia aurea</name>
    <dbReference type="NCBI Taxonomy" id="373040"/>
    <lineage>
        <taxon>Bacteria</taxon>
        <taxon>Pseudomonadati</taxon>
        <taxon>Pseudomonadota</taxon>
        <taxon>Betaproteobacteria</taxon>
        <taxon>Burkholderiales</taxon>
        <taxon>Oxalobacteraceae</taxon>
        <taxon>Telluria group</taxon>
        <taxon>Massilia</taxon>
    </lineage>
</organism>
<sequence>MSRGDWVRYHTHVLSQSTKLKLDELRSTPDDIETPEVSVS</sequence>